<dbReference type="OrthoDB" id="582913at2"/>
<keyword evidence="1" id="KW-0472">Membrane</keyword>
<proteinExistence type="predicted"/>
<accession>A0A2U3QF35</accession>
<organism evidence="2 3">
    <name type="scientific">Candidatus Sulfobium mesophilum</name>
    <dbReference type="NCBI Taxonomy" id="2016548"/>
    <lineage>
        <taxon>Bacteria</taxon>
        <taxon>Pseudomonadati</taxon>
        <taxon>Nitrospirota</taxon>
        <taxon>Nitrospiria</taxon>
        <taxon>Nitrospirales</taxon>
        <taxon>Nitrospiraceae</taxon>
        <taxon>Candidatus Sulfobium</taxon>
    </lineage>
</organism>
<feature type="transmembrane region" description="Helical" evidence="1">
    <location>
        <begin position="47"/>
        <end position="66"/>
    </location>
</feature>
<name>A0A2U3QF35_9BACT</name>
<keyword evidence="3" id="KW-1185">Reference proteome</keyword>
<gene>
    <name evidence="2" type="ORF">NBG4_160007</name>
</gene>
<protein>
    <submittedName>
        <fullName evidence="2">Uncharacterized protein</fullName>
    </submittedName>
</protein>
<dbReference type="Proteomes" id="UP000245125">
    <property type="component" value="Unassembled WGS sequence"/>
</dbReference>
<reference evidence="3" key="1">
    <citation type="submission" date="2018-03" db="EMBL/GenBank/DDBJ databases">
        <authorList>
            <person name="Zecchin S."/>
        </authorList>
    </citation>
    <scope>NUCLEOTIDE SEQUENCE [LARGE SCALE GENOMIC DNA]</scope>
</reference>
<feature type="transmembrane region" description="Helical" evidence="1">
    <location>
        <begin position="78"/>
        <end position="102"/>
    </location>
</feature>
<evidence type="ECO:0000313" key="2">
    <source>
        <dbReference type="EMBL" id="SPQ00042.1"/>
    </source>
</evidence>
<evidence type="ECO:0000313" key="3">
    <source>
        <dbReference type="Proteomes" id="UP000245125"/>
    </source>
</evidence>
<sequence>MTAEKNDRRSMAKHILPTSGNLLGLCFAILSFIEVTGVADKTVIDEFLVAAIVLFLFSAIVSYASMRSTKKEIYYEQIAEFIFLLGLSLLGVCAVGVGIAALRESADFAV</sequence>
<dbReference type="EMBL" id="OUUY01000060">
    <property type="protein sequence ID" value="SPQ00042.1"/>
    <property type="molecule type" value="Genomic_DNA"/>
</dbReference>
<evidence type="ECO:0000256" key="1">
    <source>
        <dbReference type="SAM" id="Phobius"/>
    </source>
</evidence>
<keyword evidence="1" id="KW-0812">Transmembrane</keyword>
<keyword evidence="1" id="KW-1133">Transmembrane helix</keyword>
<dbReference type="AlphaFoldDB" id="A0A2U3QF35"/>